<keyword evidence="4" id="KW-0808">Transferase</keyword>
<evidence type="ECO:0000256" key="4">
    <source>
        <dbReference type="ARBA" id="ARBA00022679"/>
    </source>
</evidence>
<dbReference type="EC" id="2.4.1.-" evidence="10"/>
<dbReference type="STRING" id="6313.A0A0K0D1K1"/>
<keyword evidence="11" id="KW-1185">Reference proteome</keyword>
<keyword evidence="8 10" id="KW-0333">Golgi apparatus</keyword>
<dbReference type="Gene3D" id="3.90.550.50">
    <property type="match status" value="1"/>
</dbReference>
<evidence type="ECO:0000256" key="3">
    <source>
        <dbReference type="ARBA" id="ARBA00022676"/>
    </source>
</evidence>
<dbReference type="PANTHER" id="PTHR11214">
    <property type="entry name" value="BETA-1,3-N-ACETYLGLUCOSAMINYLTRANSFERASE"/>
    <property type="match status" value="1"/>
</dbReference>
<keyword evidence="6" id="KW-0735">Signal-anchor</keyword>
<dbReference type="WBParaSite" id="ACAC_0000394601-mRNA-1">
    <property type="protein sequence ID" value="ACAC_0000394601-mRNA-1"/>
    <property type="gene ID" value="ACAC_0000394601"/>
</dbReference>
<dbReference type="GO" id="GO:0006493">
    <property type="term" value="P:protein O-linked glycosylation"/>
    <property type="evidence" value="ECO:0007669"/>
    <property type="project" value="TreeGrafter"/>
</dbReference>
<evidence type="ECO:0000256" key="5">
    <source>
        <dbReference type="ARBA" id="ARBA00022692"/>
    </source>
</evidence>
<comment type="similarity">
    <text evidence="2 10">Belongs to the glycosyltransferase 31 family.</text>
</comment>
<sequence length="294" mass="33467">MVGLKLYNNLMQRILMLRDLILRSIQKQMCSKTTVEGRLPNQTLYSDLLNCNPNSLNLTSPTIPVETKVIVIVCSKPDDIETRMTIRQTWANPLFSKAVKNKLVSAFFLIGAGLNKDVIDNEQQSFSDILQVKVYDTYSNLVYKLLAAYRWINSNYPEKFVLKIDSDVVVLLDKIVGRLGSGRKRTIQCFVHKSPQPIRNSESPWYIPETVYPERFLPDYCSGPLYLLTPAALQAILEASQDAMVFEVEDAFFTGLLAKKGLVELRREAGIWNHWVGNTELCNKFHVFIIKAGN</sequence>
<evidence type="ECO:0000256" key="9">
    <source>
        <dbReference type="ARBA" id="ARBA00023136"/>
    </source>
</evidence>
<dbReference type="GO" id="GO:0016758">
    <property type="term" value="F:hexosyltransferase activity"/>
    <property type="evidence" value="ECO:0007669"/>
    <property type="project" value="InterPro"/>
</dbReference>
<evidence type="ECO:0000313" key="12">
    <source>
        <dbReference type="WBParaSite" id="ACAC_0000394601-mRNA-1"/>
    </source>
</evidence>
<reference evidence="12" key="2">
    <citation type="submission" date="2017-02" db="UniProtKB">
        <authorList>
            <consortium name="WormBaseParasite"/>
        </authorList>
    </citation>
    <scope>IDENTIFICATION</scope>
</reference>
<dbReference type="GO" id="GO:0000139">
    <property type="term" value="C:Golgi membrane"/>
    <property type="evidence" value="ECO:0007669"/>
    <property type="project" value="UniProtKB-SubCell"/>
</dbReference>
<dbReference type="AlphaFoldDB" id="A0A0K0D1K1"/>
<dbReference type="Proteomes" id="UP000035642">
    <property type="component" value="Unassembled WGS sequence"/>
</dbReference>
<evidence type="ECO:0000256" key="2">
    <source>
        <dbReference type="ARBA" id="ARBA00008661"/>
    </source>
</evidence>
<evidence type="ECO:0000256" key="6">
    <source>
        <dbReference type="ARBA" id="ARBA00022968"/>
    </source>
</evidence>
<keyword evidence="3 10" id="KW-0328">Glycosyltransferase</keyword>
<dbReference type="InterPro" id="IPR002659">
    <property type="entry name" value="Glyco_trans_31"/>
</dbReference>
<keyword evidence="7" id="KW-1133">Transmembrane helix</keyword>
<protein>
    <recommendedName>
        <fullName evidence="10">Hexosyltransferase</fullName>
        <ecNumber evidence="10">2.4.1.-</ecNumber>
    </recommendedName>
</protein>
<name>A0A0K0D1K1_ANGCA</name>
<organism evidence="11 12">
    <name type="scientific">Angiostrongylus cantonensis</name>
    <name type="common">Rat lungworm</name>
    <dbReference type="NCBI Taxonomy" id="6313"/>
    <lineage>
        <taxon>Eukaryota</taxon>
        <taxon>Metazoa</taxon>
        <taxon>Ecdysozoa</taxon>
        <taxon>Nematoda</taxon>
        <taxon>Chromadorea</taxon>
        <taxon>Rhabditida</taxon>
        <taxon>Rhabditina</taxon>
        <taxon>Rhabditomorpha</taxon>
        <taxon>Strongyloidea</taxon>
        <taxon>Metastrongylidae</taxon>
        <taxon>Angiostrongylus</taxon>
    </lineage>
</organism>
<keyword evidence="9" id="KW-0472">Membrane</keyword>
<evidence type="ECO:0000256" key="1">
    <source>
        <dbReference type="ARBA" id="ARBA00004323"/>
    </source>
</evidence>
<comment type="subcellular location">
    <subcellularLocation>
        <location evidence="1 10">Golgi apparatus membrane</location>
        <topology evidence="1 10">Single-pass type II membrane protein</topology>
    </subcellularLocation>
</comment>
<proteinExistence type="inferred from homology"/>
<evidence type="ECO:0000256" key="8">
    <source>
        <dbReference type="ARBA" id="ARBA00023034"/>
    </source>
</evidence>
<evidence type="ECO:0000313" key="11">
    <source>
        <dbReference type="Proteomes" id="UP000035642"/>
    </source>
</evidence>
<evidence type="ECO:0000256" key="7">
    <source>
        <dbReference type="ARBA" id="ARBA00022989"/>
    </source>
</evidence>
<keyword evidence="5" id="KW-0812">Transmembrane</keyword>
<evidence type="ECO:0000256" key="10">
    <source>
        <dbReference type="RuleBase" id="RU363063"/>
    </source>
</evidence>
<dbReference type="PANTHER" id="PTHR11214:SF391">
    <property type="entry name" value="BETA-1,3-GALACTOSYLTRANSFERASE BRE-2-RELATED"/>
    <property type="match status" value="1"/>
</dbReference>
<reference evidence="11" key="1">
    <citation type="submission" date="2012-09" db="EMBL/GenBank/DDBJ databases">
        <authorList>
            <person name="Martin A.A."/>
        </authorList>
    </citation>
    <scope>NUCLEOTIDE SEQUENCE</scope>
</reference>
<dbReference type="Pfam" id="PF01762">
    <property type="entry name" value="Galactosyl_T"/>
    <property type="match status" value="1"/>
</dbReference>
<accession>A0A0K0D1K1</accession>